<dbReference type="Proteomes" id="UP000293520">
    <property type="component" value="Unassembled WGS sequence"/>
</dbReference>
<dbReference type="GO" id="GO:0009236">
    <property type="term" value="P:cobalamin biosynthetic process"/>
    <property type="evidence" value="ECO:0007669"/>
    <property type="project" value="InterPro"/>
</dbReference>
<reference evidence="2 3" key="1">
    <citation type="submission" date="2019-02" db="EMBL/GenBank/DDBJ databases">
        <title>Paracoccus subflavus sp. nov., isolated from marine sediment of the Pacific Ocean.</title>
        <authorList>
            <person name="Zhang G."/>
        </authorList>
    </citation>
    <scope>NUCLEOTIDE SEQUENCE [LARGE SCALE GENOMIC DNA]</scope>
    <source>
        <strain evidence="2 3">GY0581</strain>
    </source>
</reference>
<comment type="caution">
    <text evidence="2">The sequence shown here is derived from an EMBL/GenBank/DDBJ whole genome shotgun (WGS) entry which is preliminary data.</text>
</comment>
<dbReference type="Gene3D" id="3.30.420.180">
    <property type="entry name" value="CobE/GbiG C-terminal domain"/>
    <property type="match status" value="1"/>
</dbReference>
<gene>
    <name evidence="2" type="ORF">EYE42_03240</name>
</gene>
<dbReference type="EMBL" id="SISK01000002">
    <property type="protein sequence ID" value="TBN42456.1"/>
    <property type="molecule type" value="Genomic_DNA"/>
</dbReference>
<accession>A0A4Q9G6M1</accession>
<evidence type="ECO:0000313" key="3">
    <source>
        <dbReference type="Proteomes" id="UP000293520"/>
    </source>
</evidence>
<evidence type="ECO:0000259" key="1">
    <source>
        <dbReference type="Pfam" id="PF01890"/>
    </source>
</evidence>
<dbReference type="RefSeq" id="WP_130989886.1">
    <property type="nucleotide sequence ID" value="NZ_SISK01000002.1"/>
</dbReference>
<evidence type="ECO:0000313" key="2">
    <source>
        <dbReference type="EMBL" id="TBN42456.1"/>
    </source>
</evidence>
<feature type="domain" description="CobE/GbiG C-terminal" evidence="1">
    <location>
        <begin position="3"/>
        <end position="104"/>
    </location>
</feature>
<dbReference type="InterPro" id="IPR036518">
    <property type="entry name" value="CobE/GbiG_C_sf"/>
</dbReference>
<dbReference type="SUPFAM" id="SSF159664">
    <property type="entry name" value="CobE/GbiG C-terminal domain-like"/>
    <property type="match status" value="1"/>
</dbReference>
<organism evidence="2 3">
    <name type="scientific">Paracoccus subflavus</name>
    <dbReference type="NCBI Taxonomy" id="2528244"/>
    <lineage>
        <taxon>Bacteria</taxon>
        <taxon>Pseudomonadati</taxon>
        <taxon>Pseudomonadota</taxon>
        <taxon>Alphaproteobacteria</taxon>
        <taxon>Rhodobacterales</taxon>
        <taxon>Paracoccaceae</taxon>
        <taxon>Paracoccus</taxon>
    </lineage>
</organism>
<keyword evidence="3" id="KW-1185">Reference proteome</keyword>
<sequence>MRVIGLGLSSAATRDDLRAALAAAGPADALAVLQSRADHPALADLPVTTLPETAIRGIATPTRSPRIMARFGCGSVAEALAIVASGGSLAHPRQVQGGVTWAVAEATPPDREPHP</sequence>
<protein>
    <submittedName>
        <fullName evidence="2">Cobalamin biosynthesis protein</fullName>
    </submittedName>
</protein>
<dbReference type="OrthoDB" id="7475241at2"/>
<proteinExistence type="predicted"/>
<name>A0A4Q9G6M1_9RHOB</name>
<dbReference type="AlphaFoldDB" id="A0A4Q9G6M1"/>
<dbReference type="Pfam" id="PF01890">
    <property type="entry name" value="CbiG_C"/>
    <property type="match status" value="1"/>
</dbReference>
<dbReference type="InterPro" id="IPR002750">
    <property type="entry name" value="CobE/GbiG_C"/>
</dbReference>